<evidence type="ECO:0000313" key="2">
    <source>
        <dbReference type="Proteomes" id="UP000724874"/>
    </source>
</evidence>
<reference evidence="1" key="1">
    <citation type="submission" date="2020-11" db="EMBL/GenBank/DDBJ databases">
        <authorList>
            <consortium name="DOE Joint Genome Institute"/>
            <person name="Ahrendt S."/>
            <person name="Riley R."/>
            <person name="Andreopoulos W."/>
            <person name="LaButti K."/>
            <person name="Pangilinan J."/>
            <person name="Ruiz-duenas F.J."/>
            <person name="Barrasa J.M."/>
            <person name="Sanchez-Garcia M."/>
            <person name="Camarero S."/>
            <person name="Miyauchi S."/>
            <person name="Serrano A."/>
            <person name="Linde D."/>
            <person name="Babiker R."/>
            <person name="Drula E."/>
            <person name="Ayuso-Fernandez I."/>
            <person name="Pacheco R."/>
            <person name="Padilla G."/>
            <person name="Ferreira P."/>
            <person name="Barriuso J."/>
            <person name="Kellner H."/>
            <person name="Castanera R."/>
            <person name="Alfaro M."/>
            <person name="Ramirez L."/>
            <person name="Pisabarro A.G."/>
            <person name="Kuo A."/>
            <person name="Tritt A."/>
            <person name="Lipzen A."/>
            <person name="He G."/>
            <person name="Yan M."/>
            <person name="Ng V."/>
            <person name="Cullen D."/>
            <person name="Martin F."/>
            <person name="Rosso M.-N."/>
            <person name="Henrissat B."/>
            <person name="Hibbett D."/>
            <person name="Martinez A.T."/>
            <person name="Grigoriev I.V."/>
        </authorList>
    </citation>
    <scope>NUCLEOTIDE SEQUENCE</scope>
    <source>
        <strain evidence="1">AH 44721</strain>
    </source>
</reference>
<evidence type="ECO:0000313" key="1">
    <source>
        <dbReference type="EMBL" id="KAF8881925.1"/>
    </source>
</evidence>
<feature type="non-terminal residue" evidence="1">
    <location>
        <position position="88"/>
    </location>
</feature>
<organism evidence="1 2">
    <name type="scientific">Gymnopilus junonius</name>
    <name type="common">Spectacular rustgill mushroom</name>
    <name type="synonym">Gymnopilus spectabilis subsp. junonius</name>
    <dbReference type="NCBI Taxonomy" id="109634"/>
    <lineage>
        <taxon>Eukaryota</taxon>
        <taxon>Fungi</taxon>
        <taxon>Dikarya</taxon>
        <taxon>Basidiomycota</taxon>
        <taxon>Agaricomycotina</taxon>
        <taxon>Agaricomycetes</taxon>
        <taxon>Agaricomycetidae</taxon>
        <taxon>Agaricales</taxon>
        <taxon>Agaricineae</taxon>
        <taxon>Hymenogastraceae</taxon>
        <taxon>Gymnopilus</taxon>
    </lineage>
</organism>
<name>A0A9P5THJ6_GYMJU</name>
<gene>
    <name evidence="1" type="ORF">CPB84DRAFT_1791313</name>
</gene>
<sequence length="88" mass="9837">LAAWCISYLHSLQRRHPQLTLPSTSLRPPAFSLSPSPYSQYDYRAPFLLPEHLVGMVSSLGATWPDFAFKLLLSCQPMVGVKMKALTC</sequence>
<protein>
    <submittedName>
        <fullName evidence="1">Uncharacterized protein</fullName>
    </submittedName>
</protein>
<keyword evidence="2" id="KW-1185">Reference proteome</keyword>
<accession>A0A9P5THJ6</accession>
<comment type="caution">
    <text evidence="1">The sequence shown here is derived from an EMBL/GenBank/DDBJ whole genome shotgun (WGS) entry which is preliminary data.</text>
</comment>
<dbReference type="Proteomes" id="UP000724874">
    <property type="component" value="Unassembled WGS sequence"/>
</dbReference>
<proteinExistence type="predicted"/>
<dbReference type="AlphaFoldDB" id="A0A9P5THJ6"/>
<dbReference type="EMBL" id="JADNYJ010000127">
    <property type="protein sequence ID" value="KAF8881925.1"/>
    <property type="molecule type" value="Genomic_DNA"/>
</dbReference>